<proteinExistence type="inferred from homology"/>
<evidence type="ECO:0000259" key="5">
    <source>
        <dbReference type="Pfam" id="PF04542"/>
    </source>
</evidence>
<dbReference type="SUPFAM" id="SSF88946">
    <property type="entry name" value="Sigma2 domain of RNA polymerase sigma factors"/>
    <property type="match status" value="1"/>
</dbReference>
<accession>A0ABW5DPC8</accession>
<dbReference type="Pfam" id="PF04542">
    <property type="entry name" value="Sigma70_r2"/>
    <property type="match status" value="1"/>
</dbReference>
<dbReference type="SUPFAM" id="SSF88659">
    <property type="entry name" value="Sigma3 and sigma4 domains of RNA polymerase sigma factors"/>
    <property type="match status" value="1"/>
</dbReference>
<evidence type="ECO:0000256" key="2">
    <source>
        <dbReference type="ARBA" id="ARBA00023015"/>
    </source>
</evidence>
<keyword evidence="3" id="KW-0731">Sigma factor</keyword>
<sequence length="163" mass="18301">MLDLFTAHRGRLVNYAYRIVGDMAHAEDVVQEAYLRLDAAAAEQSLGDPAAYLYRIVRNLSLDIRRRINRERDRMVDDGDDAIGQIEADSPSPETEAGDRADLRIIAETIAALPLRSRTALEMHRFGGCTFREIADHLGISVGRAHSLVIEALEHCRQRLYGK</sequence>
<dbReference type="RefSeq" id="WP_379875846.1">
    <property type="nucleotide sequence ID" value="NZ_JBHUIP010000006.1"/>
</dbReference>
<keyword evidence="4" id="KW-0804">Transcription</keyword>
<keyword evidence="8" id="KW-1185">Reference proteome</keyword>
<evidence type="ECO:0000256" key="4">
    <source>
        <dbReference type="ARBA" id="ARBA00023163"/>
    </source>
</evidence>
<name>A0ABW5DPC8_9PROT</name>
<dbReference type="Pfam" id="PF08281">
    <property type="entry name" value="Sigma70_r4_2"/>
    <property type="match status" value="1"/>
</dbReference>
<dbReference type="InterPro" id="IPR036388">
    <property type="entry name" value="WH-like_DNA-bd_sf"/>
</dbReference>
<dbReference type="InterPro" id="IPR039425">
    <property type="entry name" value="RNA_pol_sigma-70-like"/>
</dbReference>
<gene>
    <name evidence="7" type="ORF">ACFSM5_08255</name>
</gene>
<evidence type="ECO:0000256" key="3">
    <source>
        <dbReference type="ARBA" id="ARBA00023082"/>
    </source>
</evidence>
<dbReference type="Proteomes" id="UP001597295">
    <property type="component" value="Unassembled WGS sequence"/>
</dbReference>
<feature type="domain" description="RNA polymerase sigma-70 region 2" evidence="5">
    <location>
        <begin position="4"/>
        <end position="70"/>
    </location>
</feature>
<dbReference type="Gene3D" id="1.10.10.10">
    <property type="entry name" value="Winged helix-like DNA-binding domain superfamily/Winged helix DNA-binding domain"/>
    <property type="match status" value="1"/>
</dbReference>
<dbReference type="InterPro" id="IPR013249">
    <property type="entry name" value="RNA_pol_sigma70_r4_t2"/>
</dbReference>
<dbReference type="NCBIfam" id="TIGR02937">
    <property type="entry name" value="sigma70-ECF"/>
    <property type="match status" value="1"/>
</dbReference>
<dbReference type="InterPro" id="IPR014284">
    <property type="entry name" value="RNA_pol_sigma-70_dom"/>
</dbReference>
<comment type="similarity">
    <text evidence="1">Belongs to the sigma-70 factor family. ECF subfamily.</text>
</comment>
<dbReference type="EMBL" id="JBHUIP010000006">
    <property type="protein sequence ID" value="MFD2262877.1"/>
    <property type="molecule type" value="Genomic_DNA"/>
</dbReference>
<protein>
    <submittedName>
        <fullName evidence="7">Sigma-70 family RNA polymerase sigma factor</fullName>
    </submittedName>
</protein>
<keyword evidence="2" id="KW-0805">Transcription regulation</keyword>
<evidence type="ECO:0000313" key="7">
    <source>
        <dbReference type="EMBL" id="MFD2262877.1"/>
    </source>
</evidence>
<comment type="caution">
    <text evidence="7">The sequence shown here is derived from an EMBL/GenBank/DDBJ whole genome shotgun (WGS) entry which is preliminary data.</text>
</comment>
<dbReference type="Gene3D" id="1.10.1740.10">
    <property type="match status" value="1"/>
</dbReference>
<organism evidence="7 8">
    <name type="scientific">Lacibacterium aquatile</name>
    <dbReference type="NCBI Taxonomy" id="1168082"/>
    <lineage>
        <taxon>Bacteria</taxon>
        <taxon>Pseudomonadati</taxon>
        <taxon>Pseudomonadota</taxon>
        <taxon>Alphaproteobacteria</taxon>
        <taxon>Rhodospirillales</taxon>
        <taxon>Rhodospirillaceae</taxon>
    </lineage>
</organism>
<evidence type="ECO:0000256" key="1">
    <source>
        <dbReference type="ARBA" id="ARBA00010641"/>
    </source>
</evidence>
<dbReference type="InterPro" id="IPR013324">
    <property type="entry name" value="RNA_pol_sigma_r3/r4-like"/>
</dbReference>
<dbReference type="PANTHER" id="PTHR43133:SF63">
    <property type="entry name" value="RNA POLYMERASE SIGMA FACTOR FECI-RELATED"/>
    <property type="match status" value="1"/>
</dbReference>
<evidence type="ECO:0000259" key="6">
    <source>
        <dbReference type="Pfam" id="PF08281"/>
    </source>
</evidence>
<evidence type="ECO:0000313" key="8">
    <source>
        <dbReference type="Proteomes" id="UP001597295"/>
    </source>
</evidence>
<dbReference type="CDD" id="cd06171">
    <property type="entry name" value="Sigma70_r4"/>
    <property type="match status" value="1"/>
</dbReference>
<dbReference type="PANTHER" id="PTHR43133">
    <property type="entry name" value="RNA POLYMERASE ECF-TYPE SIGMA FACTO"/>
    <property type="match status" value="1"/>
</dbReference>
<feature type="domain" description="RNA polymerase sigma factor 70 region 4 type 2" evidence="6">
    <location>
        <begin position="104"/>
        <end position="156"/>
    </location>
</feature>
<reference evidence="8" key="1">
    <citation type="journal article" date="2019" name="Int. J. Syst. Evol. Microbiol.">
        <title>The Global Catalogue of Microorganisms (GCM) 10K type strain sequencing project: providing services to taxonomists for standard genome sequencing and annotation.</title>
        <authorList>
            <consortium name="The Broad Institute Genomics Platform"/>
            <consortium name="The Broad Institute Genome Sequencing Center for Infectious Disease"/>
            <person name="Wu L."/>
            <person name="Ma J."/>
        </authorList>
    </citation>
    <scope>NUCLEOTIDE SEQUENCE [LARGE SCALE GENOMIC DNA]</scope>
    <source>
        <strain evidence="8">CGMCC 1.19062</strain>
    </source>
</reference>
<dbReference type="InterPro" id="IPR007627">
    <property type="entry name" value="RNA_pol_sigma70_r2"/>
</dbReference>
<dbReference type="InterPro" id="IPR013325">
    <property type="entry name" value="RNA_pol_sigma_r2"/>
</dbReference>